<dbReference type="Proteomes" id="UP000323142">
    <property type="component" value="Unassembled WGS sequence"/>
</dbReference>
<reference evidence="2 3" key="2">
    <citation type="submission" date="2019-09" db="EMBL/GenBank/DDBJ databases">
        <authorList>
            <person name="Jin C."/>
        </authorList>
    </citation>
    <scope>NUCLEOTIDE SEQUENCE [LARGE SCALE GENOMIC DNA]</scope>
    <source>
        <strain evidence="2 3">BN140002</strain>
    </source>
</reference>
<dbReference type="RefSeq" id="WP_149818604.1">
    <property type="nucleotide sequence ID" value="NZ_VUOA01000025.1"/>
</dbReference>
<protein>
    <submittedName>
        <fullName evidence="2">Uncharacterized protein</fullName>
    </submittedName>
</protein>
<feature type="signal peptide" evidence="1">
    <location>
        <begin position="1"/>
        <end position="23"/>
    </location>
</feature>
<evidence type="ECO:0000313" key="3">
    <source>
        <dbReference type="Proteomes" id="UP000323142"/>
    </source>
</evidence>
<sequence length="129" mass="13319">MRSRATAFVAALALWPAATGARAEAGLSFEVSYEGVAPCRRESPRFRVTRLPPGTASLRFDLASGESGDFGHGGGTVVMSKPGTVAPGAVFGVGPCNAGSYVWTARALSRDGTSLATSEVRSTYRGSAY</sequence>
<organism evidence="2 3">
    <name type="scientific">Salinarimonas soli</name>
    <dbReference type="NCBI Taxonomy" id="1638099"/>
    <lineage>
        <taxon>Bacteria</taxon>
        <taxon>Pseudomonadati</taxon>
        <taxon>Pseudomonadota</taxon>
        <taxon>Alphaproteobacteria</taxon>
        <taxon>Hyphomicrobiales</taxon>
        <taxon>Salinarimonadaceae</taxon>
        <taxon>Salinarimonas</taxon>
    </lineage>
</organism>
<dbReference type="EMBL" id="VUOA01000025">
    <property type="protein sequence ID" value="KAA2236612.1"/>
    <property type="molecule type" value="Genomic_DNA"/>
</dbReference>
<name>A0A5B2VDW3_9HYPH</name>
<keyword evidence="1" id="KW-0732">Signal</keyword>
<reference evidence="2 3" key="1">
    <citation type="submission" date="2019-09" db="EMBL/GenBank/DDBJ databases">
        <title>Salinarimonas rosea gen. nov., sp. nov., a new member of the a-2 subgroup of the Proteobacteria.</title>
        <authorList>
            <person name="Liu J."/>
        </authorList>
    </citation>
    <scope>NUCLEOTIDE SEQUENCE [LARGE SCALE GENOMIC DNA]</scope>
    <source>
        <strain evidence="2 3">BN140002</strain>
    </source>
</reference>
<feature type="chain" id="PRO_5022784815" evidence="1">
    <location>
        <begin position="24"/>
        <end position="129"/>
    </location>
</feature>
<evidence type="ECO:0000313" key="2">
    <source>
        <dbReference type="EMBL" id="KAA2236612.1"/>
    </source>
</evidence>
<accession>A0A5B2VDW3</accession>
<dbReference type="AlphaFoldDB" id="A0A5B2VDW3"/>
<gene>
    <name evidence="2" type="ORF">F0L46_14175</name>
</gene>
<keyword evidence="3" id="KW-1185">Reference proteome</keyword>
<comment type="caution">
    <text evidence="2">The sequence shown here is derived from an EMBL/GenBank/DDBJ whole genome shotgun (WGS) entry which is preliminary data.</text>
</comment>
<evidence type="ECO:0000256" key="1">
    <source>
        <dbReference type="SAM" id="SignalP"/>
    </source>
</evidence>
<proteinExistence type="predicted"/>